<evidence type="ECO:0000313" key="2">
    <source>
        <dbReference type="EMBL" id="OOS22991.1"/>
    </source>
</evidence>
<dbReference type="STRING" id="470453.B0680_08795"/>
<dbReference type="GO" id="GO:0015628">
    <property type="term" value="P:protein secretion by the type II secretion system"/>
    <property type="evidence" value="ECO:0007669"/>
    <property type="project" value="TreeGrafter"/>
</dbReference>
<dbReference type="SUPFAM" id="SSF47781">
    <property type="entry name" value="RuvA domain 2-like"/>
    <property type="match status" value="1"/>
</dbReference>
<dbReference type="Proteomes" id="UP000189800">
    <property type="component" value="Unassembled WGS sequence"/>
</dbReference>
<dbReference type="InterPro" id="IPR004509">
    <property type="entry name" value="Competence_ComEA_HhH"/>
</dbReference>
<reference evidence="2 3" key="1">
    <citation type="submission" date="2017-02" db="EMBL/GenBank/DDBJ databases">
        <title>Draft genome sequence of Moraxella pluranimalium CCUG 54913T type strain.</title>
        <authorList>
            <person name="Salva-Serra F."/>
            <person name="Engstrom-Jakobsson H."/>
            <person name="Thorell K."/>
            <person name="Jaen-Luchoro D."/>
            <person name="Gonzales-Siles L."/>
            <person name="Karlsson R."/>
            <person name="Yazdan S."/>
            <person name="Boulund F."/>
            <person name="Johnning A."/>
            <person name="Engstrand L."/>
            <person name="Kristiansson E."/>
            <person name="Moore E."/>
        </authorList>
    </citation>
    <scope>NUCLEOTIDE SEQUENCE [LARGE SCALE GENOMIC DNA]</scope>
    <source>
        <strain evidence="2 3">CCUG 54913</strain>
    </source>
</reference>
<sequence>MKHQALSILILLSITHQSWSDTSTPKQCYPDAISAYQVLVKQERQAQAGVVNINTASAASLVSLSGIGHASAAAIIEYRARHGRFGSVDELAKVKGIGKVTIDKNRHRLSVMD</sequence>
<dbReference type="OrthoDB" id="7510573at2"/>
<dbReference type="InterPro" id="IPR051675">
    <property type="entry name" value="Endo/Exo/Phosphatase_dom_1"/>
</dbReference>
<comment type="caution">
    <text evidence="2">The sequence shown here is derived from an EMBL/GenBank/DDBJ whole genome shotgun (WGS) entry which is preliminary data.</text>
</comment>
<dbReference type="GO" id="GO:0006281">
    <property type="term" value="P:DNA repair"/>
    <property type="evidence" value="ECO:0007669"/>
    <property type="project" value="InterPro"/>
</dbReference>
<dbReference type="Gene3D" id="1.10.150.280">
    <property type="entry name" value="AF1531-like domain"/>
    <property type="match status" value="1"/>
</dbReference>
<accession>A0A1T0CLF1</accession>
<feature type="domain" description="Helix-hairpin-helix DNA-binding motif class 1" evidence="1">
    <location>
        <begin position="59"/>
        <end position="78"/>
    </location>
</feature>
<dbReference type="InterPro" id="IPR003583">
    <property type="entry name" value="Hlx-hairpin-Hlx_DNA-bd_motif"/>
</dbReference>
<dbReference type="GO" id="GO:0003677">
    <property type="term" value="F:DNA binding"/>
    <property type="evidence" value="ECO:0007669"/>
    <property type="project" value="InterPro"/>
</dbReference>
<dbReference type="PANTHER" id="PTHR21180:SF32">
    <property type="entry name" value="ENDONUCLEASE_EXONUCLEASE_PHOSPHATASE FAMILY DOMAIN-CONTAINING PROTEIN 1"/>
    <property type="match status" value="1"/>
</dbReference>
<dbReference type="InterPro" id="IPR010994">
    <property type="entry name" value="RuvA_2-like"/>
</dbReference>
<evidence type="ECO:0000259" key="1">
    <source>
        <dbReference type="SMART" id="SM00278"/>
    </source>
</evidence>
<feature type="domain" description="Helix-hairpin-helix DNA-binding motif class 1" evidence="1">
    <location>
        <begin position="89"/>
        <end position="108"/>
    </location>
</feature>
<gene>
    <name evidence="2" type="ORF">B0680_08795</name>
</gene>
<dbReference type="EMBL" id="MUYU01000023">
    <property type="protein sequence ID" value="OOS22991.1"/>
    <property type="molecule type" value="Genomic_DNA"/>
</dbReference>
<dbReference type="Pfam" id="PF12836">
    <property type="entry name" value="HHH_3"/>
    <property type="match status" value="1"/>
</dbReference>
<protein>
    <recommendedName>
        <fullName evidence="1">Helix-hairpin-helix DNA-binding motif class 1 domain-containing protein</fullName>
    </recommendedName>
</protein>
<dbReference type="RefSeq" id="WP_078254728.1">
    <property type="nucleotide sequence ID" value="NZ_MUYU01000023.1"/>
</dbReference>
<name>A0A1T0CLF1_9GAMM</name>
<proteinExistence type="predicted"/>
<dbReference type="PANTHER" id="PTHR21180">
    <property type="entry name" value="ENDONUCLEASE/EXONUCLEASE/PHOSPHATASE FAMILY DOMAIN-CONTAINING PROTEIN 1"/>
    <property type="match status" value="1"/>
</dbReference>
<dbReference type="AlphaFoldDB" id="A0A1T0CLF1"/>
<dbReference type="GO" id="GO:0015627">
    <property type="term" value="C:type II protein secretion system complex"/>
    <property type="evidence" value="ECO:0007669"/>
    <property type="project" value="TreeGrafter"/>
</dbReference>
<keyword evidence="3" id="KW-1185">Reference proteome</keyword>
<organism evidence="2 3">
    <name type="scientific">Moraxella pluranimalium</name>
    <dbReference type="NCBI Taxonomy" id="470453"/>
    <lineage>
        <taxon>Bacteria</taxon>
        <taxon>Pseudomonadati</taxon>
        <taxon>Pseudomonadota</taxon>
        <taxon>Gammaproteobacteria</taxon>
        <taxon>Moraxellales</taxon>
        <taxon>Moraxellaceae</taxon>
        <taxon>Moraxella</taxon>
    </lineage>
</organism>
<evidence type="ECO:0000313" key="3">
    <source>
        <dbReference type="Proteomes" id="UP000189800"/>
    </source>
</evidence>
<dbReference type="SMART" id="SM00278">
    <property type="entry name" value="HhH1"/>
    <property type="match status" value="2"/>
</dbReference>
<dbReference type="NCBIfam" id="TIGR00426">
    <property type="entry name" value="competence protein ComEA helix-hairpin-helix repeat region"/>
    <property type="match status" value="1"/>
</dbReference>